<dbReference type="InterPro" id="IPR035080">
    <property type="entry name" value="Lact_bio_phlase-like_N"/>
</dbReference>
<evidence type="ECO:0000313" key="2">
    <source>
        <dbReference type="EMBL" id="RYM92471.1"/>
    </source>
</evidence>
<name>A0A8B3RGI9_BIFAN</name>
<feature type="domain" description="Lacto-N-biose phosphorylase-like N-terminal TIM barrel" evidence="1">
    <location>
        <begin position="5"/>
        <end position="43"/>
    </location>
</feature>
<accession>A0A8B3RGI9</accession>
<proteinExistence type="predicted"/>
<reference evidence="2 3" key="1">
    <citation type="journal article" date="2019" name="Appl. Environ. Microbiol.">
        <title>Dissecting the evolutionary development of the Bifidobacterium animalis species through comparative genomics analyses.</title>
        <authorList>
            <person name="Lugli G.A."/>
            <person name="Mancino W."/>
            <person name="Milani C."/>
            <person name="Duranti S."/>
            <person name="Mancabelli L."/>
            <person name="Napoli S."/>
            <person name="Mangifesta M."/>
            <person name="Viappiani A."/>
            <person name="Anzalone R."/>
            <person name="Longhi G."/>
            <person name="van Sinderen D."/>
            <person name="Ventura M."/>
            <person name="Turroni F."/>
        </authorList>
    </citation>
    <scope>NUCLEOTIDE SEQUENCE [LARGE SCALE GENOMIC DNA]</scope>
    <source>
        <strain evidence="2 3">2011B</strain>
    </source>
</reference>
<dbReference type="Proteomes" id="UP000293613">
    <property type="component" value="Unassembled WGS sequence"/>
</dbReference>
<organism evidence="2 3">
    <name type="scientific">Bifidobacterium animalis subsp. lactis</name>
    <name type="common">Bifidobacterium lactis</name>
    <dbReference type="NCBI Taxonomy" id="302911"/>
    <lineage>
        <taxon>Bacteria</taxon>
        <taxon>Bacillati</taxon>
        <taxon>Actinomycetota</taxon>
        <taxon>Actinomycetes</taxon>
        <taxon>Bifidobacteriales</taxon>
        <taxon>Bifidobacteriaceae</taxon>
        <taxon>Bifidobacterium</taxon>
    </lineage>
</organism>
<protein>
    <submittedName>
        <fullName evidence="2">D-galactosyl-beta-1-&gt;3-N-acetyl-D-hexosamine phosphorylase</fullName>
    </submittedName>
</protein>
<sequence>MTTTGRFTLPSEENFAEETKRLARLWGADAIRNSDGTHLDAAVE</sequence>
<dbReference type="EMBL" id="RSCO01000036">
    <property type="protein sequence ID" value="RYM92471.1"/>
    <property type="molecule type" value="Genomic_DNA"/>
</dbReference>
<gene>
    <name evidence="2" type="ORF">PG2011B_1556</name>
</gene>
<evidence type="ECO:0000313" key="3">
    <source>
        <dbReference type="Proteomes" id="UP000293613"/>
    </source>
</evidence>
<dbReference type="Pfam" id="PF09508">
    <property type="entry name" value="Lact_bio_phlase"/>
    <property type="match status" value="1"/>
</dbReference>
<dbReference type="AlphaFoldDB" id="A0A8B3RGI9"/>
<dbReference type="Gene3D" id="3.20.20.80">
    <property type="entry name" value="Glycosidases"/>
    <property type="match status" value="1"/>
</dbReference>
<evidence type="ECO:0000259" key="1">
    <source>
        <dbReference type="Pfam" id="PF09508"/>
    </source>
</evidence>
<comment type="caution">
    <text evidence="2">The sequence shown here is derived from an EMBL/GenBank/DDBJ whole genome shotgun (WGS) entry which is preliminary data.</text>
</comment>